<evidence type="ECO:0000313" key="1">
    <source>
        <dbReference type="EMBL" id="KAK0507245.1"/>
    </source>
</evidence>
<dbReference type="AlphaFoldDB" id="A0AA39QSG5"/>
<keyword evidence="2" id="KW-1185">Reference proteome</keyword>
<evidence type="ECO:0000313" key="2">
    <source>
        <dbReference type="Proteomes" id="UP001166286"/>
    </source>
</evidence>
<protein>
    <submittedName>
        <fullName evidence="1">Uncharacterized protein</fullName>
    </submittedName>
</protein>
<reference evidence="1" key="1">
    <citation type="submission" date="2023-03" db="EMBL/GenBank/DDBJ databases">
        <title>Complete genome of Cladonia borealis.</title>
        <authorList>
            <person name="Park H."/>
        </authorList>
    </citation>
    <scope>NUCLEOTIDE SEQUENCE</scope>
    <source>
        <strain evidence="1">ANT050790</strain>
    </source>
</reference>
<accession>A0AA39QSG5</accession>
<dbReference type="Proteomes" id="UP001166286">
    <property type="component" value="Unassembled WGS sequence"/>
</dbReference>
<dbReference type="EMBL" id="JAFEKC020000024">
    <property type="protein sequence ID" value="KAK0507245.1"/>
    <property type="molecule type" value="Genomic_DNA"/>
</dbReference>
<comment type="caution">
    <text evidence="1">The sequence shown here is derived from an EMBL/GenBank/DDBJ whole genome shotgun (WGS) entry which is preliminary data.</text>
</comment>
<name>A0AA39QSG5_9LECA</name>
<organism evidence="1 2">
    <name type="scientific">Cladonia borealis</name>
    <dbReference type="NCBI Taxonomy" id="184061"/>
    <lineage>
        <taxon>Eukaryota</taxon>
        <taxon>Fungi</taxon>
        <taxon>Dikarya</taxon>
        <taxon>Ascomycota</taxon>
        <taxon>Pezizomycotina</taxon>
        <taxon>Lecanoromycetes</taxon>
        <taxon>OSLEUM clade</taxon>
        <taxon>Lecanoromycetidae</taxon>
        <taxon>Lecanorales</taxon>
        <taxon>Lecanorineae</taxon>
        <taxon>Cladoniaceae</taxon>
        <taxon>Cladonia</taxon>
    </lineage>
</organism>
<proteinExistence type="predicted"/>
<sequence>MPCKNDFHAHEWTRSGVLSIAKCETICSFCKSGKEYKPASALRKHVLVHIKNERLPLTLEHSLHLQCVGPRGGSPCSQCLDLDPQPFCSSEALSTFAVFILTDDFDFPAELYWQDSEGRFVRLTFAVEREAGKLSMGQGRIFLPFRNSDIITLMSMSISLQPLQFNDPIAREKVLLKIVDAASSYNSSVVVTKSVISQGLRLLSSSLRILVAVDDFSSTSIPYSTGNREGVFLCEQIPHIKTELKEFLSALDEQVFSPKLLEAISSQQFDLVAVEHAADFLQIFYGTLILFVIRASLKATFYRFGGSFHPSARQALQDPTFTRGWECPLYRPMLYALGRSEASFERVLRIANQQSDMHVHYETAARLFPVRVDAFMLDHIAFFFRAIFPLFGELVMG</sequence>
<gene>
    <name evidence="1" type="ORF">JMJ35_010283</name>
</gene>